<feature type="binding site" evidence="12">
    <location>
        <begin position="57"/>
        <end position="60"/>
    </location>
    <ligand>
        <name>substrate</name>
    </ligand>
</feature>
<dbReference type="InterPro" id="IPR050861">
    <property type="entry name" value="Dihydroxyacetone_Kinase"/>
</dbReference>
<keyword evidence="6" id="KW-0418">Kinase</keyword>
<dbReference type="Gene3D" id="3.40.50.10440">
    <property type="entry name" value="Dihydroxyacetone kinase, domain 1"/>
    <property type="match status" value="1"/>
</dbReference>
<protein>
    <recommendedName>
        <fullName evidence="20">Dihydroxyacetone kinase</fullName>
    </recommendedName>
</protein>
<dbReference type="InterPro" id="IPR036117">
    <property type="entry name" value="DhaL_dom_sf"/>
</dbReference>
<dbReference type="EMBL" id="CABFNP030001006">
    <property type="protein sequence ID" value="CAI6089426.1"/>
    <property type="molecule type" value="Genomic_DNA"/>
</dbReference>
<keyword evidence="8" id="KW-0067">ATP-binding</keyword>
<evidence type="ECO:0000256" key="12">
    <source>
        <dbReference type="PIRSR" id="PIRSR612734-2"/>
    </source>
</evidence>
<dbReference type="SMART" id="SM01120">
    <property type="entry name" value="Dak2"/>
    <property type="match status" value="1"/>
</dbReference>
<dbReference type="GO" id="GO:0005829">
    <property type="term" value="C:cytosol"/>
    <property type="evidence" value="ECO:0007669"/>
    <property type="project" value="TreeGrafter"/>
</dbReference>
<keyword evidence="7" id="KW-0319">Glycerol metabolism</keyword>
<evidence type="ECO:0000256" key="11">
    <source>
        <dbReference type="PIRSR" id="PIRSR612734-1"/>
    </source>
</evidence>
<dbReference type="GO" id="GO:0005524">
    <property type="term" value="F:ATP binding"/>
    <property type="evidence" value="ECO:0007669"/>
    <property type="project" value="UniProtKB-KW"/>
</dbReference>
<dbReference type="Pfam" id="PF02733">
    <property type="entry name" value="Dak1"/>
    <property type="match status" value="1"/>
</dbReference>
<sequence>MSTKHFINDPVHLVESALRAVTLTNPGIGLDAANKILYIRPRLIPQQLKVHLISGGGSGHEPSFAGMVGPGLLSAAVAGTIFASPSAQQIRTAIIGRVPHQSKSDPESGVLVIVMNYTGDVLNFGVAIETARAEGTNVQMVVVGDDVAVGRSHAGKVGRRGIAGTVLVHKLSGALASMGYGLTQVAALAQLVADNLVTIGASLERVHVPGVRESSTEYTSRLAPDEAEIGMGIHNEQGWYRASNTAFSDLIDTMLQYLLAQDDPERSFVDFKTNPENVVLLVNNLGGLSPLELGGIVSEAALQLKQTHGIRVLRVLSGTYMTSLDSRGFSITLLRLVNTGIDGLSLLDLLDYPCEALGWPSSVPKATWEAKDLGIQEHKVVTKVENELSGLKSDIRTTEMALVAALKSVIASEPDITRFDMIVGDGDCGTTLKRGAQAVLHHVSSHHLTGDIVVDLAGIVPVVENSMDGTSGALYAIILNSLVRSLRSLAPGELSSTSWAIALGKSRDALAKYTPARPGDRTLVDALYPFIEVLEKTGDLKKAATASMEAAEATQGLQAKLGRTVYLGDSGFEQIPDPGAWGLARFFVGLSGYEI</sequence>
<dbReference type="GO" id="GO:0004371">
    <property type="term" value="F:glycerone kinase activity"/>
    <property type="evidence" value="ECO:0007669"/>
    <property type="project" value="UniProtKB-EC"/>
</dbReference>
<evidence type="ECO:0000256" key="5">
    <source>
        <dbReference type="ARBA" id="ARBA00022741"/>
    </source>
</evidence>
<feature type="domain" description="DhaL" evidence="13">
    <location>
        <begin position="396"/>
        <end position="592"/>
    </location>
</feature>
<evidence type="ECO:0000313" key="19">
    <source>
        <dbReference type="Proteomes" id="UP001160390"/>
    </source>
</evidence>
<dbReference type="PANTHER" id="PTHR28629:SF14">
    <property type="entry name" value="DIHYDROXYACETONE KINASE 1"/>
    <property type="match status" value="1"/>
</dbReference>
<dbReference type="GO" id="GO:0050354">
    <property type="term" value="F:triokinase activity"/>
    <property type="evidence" value="ECO:0007669"/>
    <property type="project" value="UniProtKB-EC"/>
</dbReference>
<evidence type="ECO:0000256" key="10">
    <source>
        <dbReference type="ARBA" id="ARBA00048898"/>
    </source>
</evidence>
<evidence type="ECO:0000256" key="2">
    <source>
        <dbReference type="ARBA" id="ARBA00004778"/>
    </source>
</evidence>
<evidence type="ECO:0000313" key="17">
    <source>
        <dbReference type="EMBL" id="CAI6089451.1"/>
    </source>
</evidence>
<evidence type="ECO:0000313" key="15">
    <source>
        <dbReference type="EMBL" id="CAI6089426.1"/>
    </source>
</evidence>
<evidence type="ECO:0000256" key="6">
    <source>
        <dbReference type="ARBA" id="ARBA00022777"/>
    </source>
</evidence>
<keyword evidence="19" id="KW-1185">Reference proteome</keyword>
<evidence type="ECO:0000256" key="4">
    <source>
        <dbReference type="ARBA" id="ARBA00022679"/>
    </source>
</evidence>
<dbReference type="Proteomes" id="UP001160390">
    <property type="component" value="Unassembled WGS sequence"/>
</dbReference>
<evidence type="ECO:0000256" key="9">
    <source>
        <dbReference type="ARBA" id="ARBA00047974"/>
    </source>
</evidence>
<dbReference type="FunFam" id="3.40.50.10440:FF:000001">
    <property type="entry name" value="Dihydroxyacetone kinase, DhaK subunit"/>
    <property type="match status" value="1"/>
</dbReference>
<feature type="binding site" evidence="12">
    <location>
        <position position="120"/>
    </location>
    <ligand>
        <name>substrate</name>
    </ligand>
</feature>
<comment type="similarity">
    <text evidence="3">Belongs to the dihydroxyacetone kinase (DAK) family.</text>
</comment>
<feature type="domain" description="DhaK" evidence="14">
    <location>
        <begin position="9"/>
        <end position="359"/>
    </location>
</feature>
<dbReference type="SUPFAM" id="SSF82549">
    <property type="entry name" value="DAK1/DegV-like"/>
    <property type="match status" value="1"/>
</dbReference>
<dbReference type="FunFam" id="3.30.1180.20:FF:000001">
    <property type="entry name" value="Dihydroxyacetone kinase 1"/>
    <property type="match status" value="1"/>
</dbReference>
<keyword evidence="5" id="KW-0547">Nucleotide-binding</keyword>
<dbReference type="Pfam" id="PF02734">
    <property type="entry name" value="Dak2"/>
    <property type="match status" value="1"/>
</dbReference>
<accession>A0AA35Q2K0</accession>
<dbReference type="PROSITE" id="PS51481">
    <property type="entry name" value="DHAK"/>
    <property type="match status" value="1"/>
</dbReference>
<gene>
    <name evidence="17" type="ORF">CCHLO57077_00011877</name>
    <name evidence="15" type="ORF">CCHLO57077_00018992</name>
    <name evidence="18" type="ORF">CCHLO57077_00019324</name>
    <name evidence="16" type="ORF">CCHLO57077_00019491</name>
</gene>
<dbReference type="Gene3D" id="3.30.1180.20">
    <property type="entry name" value="Dihydroxyacetone kinase, domain 2"/>
    <property type="match status" value="1"/>
</dbReference>
<comment type="catalytic activity">
    <reaction evidence="9">
        <text>D-glyceraldehyde + ATP = D-glyceraldehyde 3-phosphate + ADP + H(+)</text>
        <dbReference type="Rhea" id="RHEA:13941"/>
        <dbReference type="ChEBI" id="CHEBI:15378"/>
        <dbReference type="ChEBI" id="CHEBI:17378"/>
        <dbReference type="ChEBI" id="CHEBI:30616"/>
        <dbReference type="ChEBI" id="CHEBI:59776"/>
        <dbReference type="ChEBI" id="CHEBI:456216"/>
        <dbReference type="EC" id="2.7.1.28"/>
    </reaction>
</comment>
<name>A0AA35Q2K0_9HYPO</name>
<evidence type="ECO:0000313" key="18">
    <source>
        <dbReference type="EMBL" id="CAI6089610.1"/>
    </source>
</evidence>
<dbReference type="EMBL" id="CABFNP030001007">
    <property type="protein sequence ID" value="CAI6089432.1"/>
    <property type="molecule type" value="Genomic_DNA"/>
</dbReference>
<dbReference type="NCBIfam" id="TIGR02361">
    <property type="entry name" value="dak_ATP"/>
    <property type="match status" value="1"/>
</dbReference>
<evidence type="ECO:0000313" key="16">
    <source>
        <dbReference type="EMBL" id="CAI6089432.1"/>
    </source>
</evidence>
<organism evidence="16 19">
    <name type="scientific">Clonostachys chloroleuca</name>
    <dbReference type="NCBI Taxonomy" id="1926264"/>
    <lineage>
        <taxon>Eukaryota</taxon>
        <taxon>Fungi</taxon>
        <taxon>Dikarya</taxon>
        <taxon>Ascomycota</taxon>
        <taxon>Pezizomycotina</taxon>
        <taxon>Sordariomycetes</taxon>
        <taxon>Hypocreomycetidae</taxon>
        <taxon>Hypocreales</taxon>
        <taxon>Bionectriaceae</taxon>
        <taxon>Clonostachys</taxon>
    </lineage>
</organism>
<dbReference type="Gene3D" id="1.25.40.340">
    <property type="match status" value="1"/>
</dbReference>
<dbReference type="InterPro" id="IPR004007">
    <property type="entry name" value="DhaL_dom"/>
</dbReference>
<dbReference type="EMBL" id="CABFNP030001009">
    <property type="protein sequence ID" value="CAI6089610.1"/>
    <property type="molecule type" value="Genomic_DNA"/>
</dbReference>
<comment type="pathway">
    <text evidence="2">Polyol metabolism; glycerol fermentation; glycerone phosphate from glycerol (oxidative route): step 2/2.</text>
</comment>
<evidence type="ECO:0000259" key="14">
    <source>
        <dbReference type="PROSITE" id="PS51481"/>
    </source>
</evidence>
<dbReference type="FunFam" id="1.25.40.340:FF:000001">
    <property type="entry name" value="Dihydroxyacetone kinase 1"/>
    <property type="match status" value="1"/>
</dbReference>
<proteinExistence type="inferred from homology"/>
<evidence type="ECO:0000256" key="7">
    <source>
        <dbReference type="ARBA" id="ARBA00022798"/>
    </source>
</evidence>
<feature type="active site" description="Tele-hemiaminal-histidine intermediate" evidence="11">
    <location>
        <position position="234"/>
    </location>
</feature>
<dbReference type="InterPro" id="IPR004006">
    <property type="entry name" value="DhaK_dom"/>
</dbReference>
<dbReference type="PROSITE" id="PS51480">
    <property type="entry name" value="DHAL"/>
    <property type="match status" value="1"/>
</dbReference>
<evidence type="ECO:0000256" key="3">
    <source>
        <dbReference type="ARBA" id="ARBA00008757"/>
    </source>
</evidence>
<dbReference type="EMBL" id="CABFNP030001008">
    <property type="protein sequence ID" value="CAI6089451.1"/>
    <property type="molecule type" value="Genomic_DNA"/>
</dbReference>
<comment type="caution">
    <text evidence="16">The sequence shown here is derived from an EMBL/GenBank/DDBJ whole genome shotgun (WGS) entry which is preliminary data.</text>
</comment>
<dbReference type="InterPro" id="IPR012734">
    <property type="entry name" value="DhaK_ATP"/>
</dbReference>
<comment type="function">
    <text evidence="1">Catalyzes both the phosphorylation of dihydroxyacetone and of glyceraldehyde.</text>
</comment>
<dbReference type="PANTHER" id="PTHR28629">
    <property type="entry name" value="TRIOKINASE/FMN CYCLASE"/>
    <property type="match status" value="1"/>
</dbReference>
<evidence type="ECO:0000256" key="8">
    <source>
        <dbReference type="ARBA" id="ARBA00022840"/>
    </source>
</evidence>
<reference evidence="16" key="1">
    <citation type="submission" date="2023-01" db="EMBL/GenBank/DDBJ databases">
        <authorList>
            <person name="Piombo E."/>
        </authorList>
    </citation>
    <scope>NUCLEOTIDE SEQUENCE</scope>
</reference>
<dbReference type="AlphaFoldDB" id="A0AA35Q2K0"/>
<comment type="catalytic activity">
    <reaction evidence="10">
        <text>dihydroxyacetone + ATP = dihydroxyacetone phosphate + ADP + H(+)</text>
        <dbReference type="Rhea" id="RHEA:15773"/>
        <dbReference type="ChEBI" id="CHEBI:15378"/>
        <dbReference type="ChEBI" id="CHEBI:16016"/>
        <dbReference type="ChEBI" id="CHEBI:30616"/>
        <dbReference type="ChEBI" id="CHEBI:57642"/>
        <dbReference type="ChEBI" id="CHEBI:456216"/>
        <dbReference type="EC" id="2.7.1.29"/>
    </reaction>
</comment>
<evidence type="ECO:0000259" key="13">
    <source>
        <dbReference type="PROSITE" id="PS51480"/>
    </source>
</evidence>
<evidence type="ECO:0008006" key="20">
    <source>
        <dbReference type="Google" id="ProtNLM"/>
    </source>
</evidence>
<evidence type="ECO:0000256" key="1">
    <source>
        <dbReference type="ARBA" id="ARBA00003264"/>
    </source>
</evidence>
<dbReference type="GO" id="GO:0019563">
    <property type="term" value="P:glycerol catabolic process"/>
    <property type="evidence" value="ECO:0007669"/>
    <property type="project" value="TreeGrafter"/>
</dbReference>
<dbReference type="SUPFAM" id="SSF101473">
    <property type="entry name" value="DhaL-like"/>
    <property type="match status" value="1"/>
</dbReference>
<keyword evidence="4" id="KW-0808">Transferase</keyword>